<feature type="transmembrane region" description="Helical" evidence="2">
    <location>
        <begin position="233"/>
        <end position="257"/>
    </location>
</feature>
<gene>
    <name evidence="3" type="ORF">Tci_349803</name>
</gene>
<evidence type="ECO:0000313" key="3">
    <source>
        <dbReference type="EMBL" id="GEX77828.1"/>
    </source>
</evidence>
<keyword evidence="2" id="KW-0472">Membrane</keyword>
<dbReference type="AlphaFoldDB" id="A0A699HH48"/>
<evidence type="ECO:0000256" key="1">
    <source>
        <dbReference type="SAM" id="MobiDB-lite"/>
    </source>
</evidence>
<protein>
    <submittedName>
        <fullName evidence="3">Uncharacterized protein</fullName>
    </submittedName>
</protein>
<keyword evidence="2" id="KW-0812">Transmembrane</keyword>
<accession>A0A699HH48</accession>
<organism evidence="3">
    <name type="scientific">Tanacetum cinerariifolium</name>
    <name type="common">Dalmatian daisy</name>
    <name type="synonym">Chrysanthemum cinerariifolium</name>
    <dbReference type="NCBI Taxonomy" id="118510"/>
    <lineage>
        <taxon>Eukaryota</taxon>
        <taxon>Viridiplantae</taxon>
        <taxon>Streptophyta</taxon>
        <taxon>Embryophyta</taxon>
        <taxon>Tracheophyta</taxon>
        <taxon>Spermatophyta</taxon>
        <taxon>Magnoliopsida</taxon>
        <taxon>eudicotyledons</taxon>
        <taxon>Gunneridae</taxon>
        <taxon>Pentapetalae</taxon>
        <taxon>asterids</taxon>
        <taxon>campanulids</taxon>
        <taxon>Asterales</taxon>
        <taxon>Asteraceae</taxon>
        <taxon>Asteroideae</taxon>
        <taxon>Anthemideae</taxon>
        <taxon>Anthemidinae</taxon>
        <taxon>Tanacetum</taxon>
    </lineage>
</organism>
<sequence length="310" mass="36319">MDGWKLKSLKKKSFAKIQELFDKAMKKVNTFVDFRTKLVEESSKKVKTEITQEGSLKKARDDLEQERSKKQKVEDDKESEELKKCLEIIPDDGDDVTIDAIPLSSNKMLKNFDREDLKVHWRLVKARFEKNQQGLVRVKNWKLYDSCGVHYVTMQNILYYLLVKKMYLLTNHILCQMFNLVKLQVDYECEMAYELFRLVKKQLKEGYGMIVGIKSLHEVTAVKVRVTAAKSNLVLFILVVTTARVYYNCYLVMLVYVSTARVKLVLLVKIEENILIQVNAAERLQLLKDKDCLKIKIAYEIRIVIYKIDL</sequence>
<dbReference type="EMBL" id="BKCJ010129441">
    <property type="protein sequence ID" value="GEX77828.1"/>
    <property type="molecule type" value="Genomic_DNA"/>
</dbReference>
<feature type="region of interest" description="Disordered" evidence="1">
    <location>
        <begin position="50"/>
        <end position="76"/>
    </location>
</feature>
<proteinExistence type="predicted"/>
<keyword evidence="2" id="KW-1133">Transmembrane helix</keyword>
<evidence type="ECO:0000256" key="2">
    <source>
        <dbReference type="SAM" id="Phobius"/>
    </source>
</evidence>
<comment type="caution">
    <text evidence="3">The sequence shown here is derived from an EMBL/GenBank/DDBJ whole genome shotgun (WGS) entry which is preliminary data.</text>
</comment>
<name>A0A699HH48_TANCI</name>
<reference evidence="3" key="1">
    <citation type="journal article" date="2019" name="Sci. Rep.">
        <title>Draft genome of Tanacetum cinerariifolium, the natural source of mosquito coil.</title>
        <authorList>
            <person name="Yamashiro T."/>
            <person name="Shiraishi A."/>
            <person name="Satake H."/>
            <person name="Nakayama K."/>
        </authorList>
    </citation>
    <scope>NUCLEOTIDE SEQUENCE</scope>
</reference>